<dbReference type="InterPro" id="IPR036116">
    <property type="entry name" value="FN3_sf"/>
</dbReference>
<dbReference type="SUPFAM" id="SSF49265">
    <property type="entry name" value="Fibronectin type III"/>
    <property type="match status" value="1"/>
</dbReference>
<dbReference type="AlphaFoldDB" id="A0A3E2NG22"/>
<evidence type="ECO:0000256" key="1">
    <source>
        <dbReference type="SAM" id="SignalP"/>
    </source>
</evidence>
<comment type="caution">
    <text evidence="3">The sequence shown here is derived from an EMBL/GenBank/DDBJ whole genome shotgun (WGS) entry which is preliminary data.</text>
</comment>
<dbReference type="PROSITE" id="PS50853">
    <property type="entry name" value="FN3"/>
    <property type="match status" value="1"/>
</dbReference>
<dbReference type="SUPFAM" id="SSF49899">
    <property type="entry name" value="Concanavalin A-like lectins/glucanases"/>
    <property type="match status" value="1"/>
</dbReference>
<dbReference type="Gene3D" id="2.60.40.10">
    <property type="entry name" value="Immunoglobulins"/>
    <property type="match status" value="1"/>
</dbReference>
<accession>A0A3E2NG22</accession>
<feature type="domain" description="Fibronectin type-III" evidence="2">
    <location>
        <begin position="267"/>
        <end position="363"/>
    </location>
</feature>
<dbReference type="InterPro" id="IPR013783">
    <property type="entry name" value="Ig-like_fold"/>
</dbReference>
<dbReference type="Pfam" id="PF13385">
    <property type="entry name" value="Laminin_G_3"/>
    <property type="match status" value="1"/>
</dbReference>
<dbReference type="InterPro" id="IPR013320">
    <property type="entry name" value="ConA-like_dom_sf"/>
</dbReference>
<dbReference type="CDD" id="cd00063">
    <property type="entry name" value="FN3"/>
    <property type="match status" value="1"/>
</dbReference>
<dbReference type="RefSeq" id="WP_117415938.1">
    <property type="nucleotide sequence ID" value="NZ_QOHO01000016.1"/>
</dbReference>
<sequence length="441" mass="48656">MSKKALQRLATSICFTLCVLFLGHITVLADEVKPVHEYTFDNDPVDKIATPNGYPAEYEYFYEDSGIEGGASGCRAGTYNMSFVTGYNGKGKAAHFDNTTKMYLGYKAMPKGAKSIRFKIKKDAASVNNEITEPILSTITDKYNGYYIGIGALNNDSEPGSLFILNQDNNNKINFEIHTSESICDGRWHDVLFTWDGTTNSNSIKLYVDNMTVPVSQLTPVSTENYTTTAFGVGFQNYSLIEKNKLSANKYFWGDLDELQFYASAITPSSETSSNLKATGGDSRVDLTWNPVTDATSYTVKRSTTAGGPYTTIVTGITGTTYTDTGVTNGTTYYYVVTAIVNGSEGWNSNEASATPQASTDPNQSTGNKALLVITMVTGERKEYEMTTDKINDFIAWYNSKGASGPTYVIEKDYNKASFTTRKDYITYEQISNFEVNEYNN</sequence>
<name>A0A3E2NG22_9FIRM</name>
<organism evidence="3 4">
    <name type="scientific">Lacrimispora amygdalina</name>
    <dbReference type="NCBI Taxonomy" id="253257"/>
    <lineage>
        <taxon>Bacteria</taxon>
        <taxon>Bacillati</taxon>
        <taxon>Bacillota</taxon>
        <taxon>Clostridia</taxon>
        <taxon>Lachnospirales</taxon>
        <taxon>Lachnospiraceae</taxon>
        <taxon>Lacrimispora</taxon>
    </lineage>
</organism>
<protein>
    <recommendedName>
        <fullName evidence="2">Fibronectin type-III domain-containing protein</fullName>
    </recommendedName>
</protein>
<dbReference type="InterPro" id="IPR003961">
    <property type="entry name" value="FN3_dom"/>
</dbReference>
<reference evidence="3 4" key="1">
    <citation type="submission" date="2018-07" db="EMBL/GenBank/DDBJ databases">
        <title>New species, Clostridium PI-S10-A1B.</title>
        <authorList>
            <person name="Krishna G."/>
            <person name="Summeta K."/>
            <person name="Shikha S."/>
            <person name="Prabhu P.B."/>
            <person name="Suresh K."/>
        </authorList>
    </citation>
    <scope>NUCLEOTIDE SEQUENCE [LARGE SCALE GENOMIC DNA]</scope>
    <source>
        <strain evidence="3 4">PI-S10-A1B</strain>
    </source>
</reference>
<proteinExistence type="predicted"/>
<dbReference type="EMBL" id="QOHO01000016">
    <property type="protein sequence ID" value="RFZ79840.1"/>
    <property type="molecule type" value="Genomic_DNA"/>
</dbReference>
<feature type="signal peptide" evidence="1">
    <location>
        <begin position="1"/>
        <end position="29"/>
    </location>
</feature>
<keyword evidence="1" id="KW-0732">Signal</keyword>
<evidence type="ECO:0000313" key="3">
    <source>
        <dbReference type="EMBL" id="RFZ79840.1"/>
    </source>
</evidence>
<dbReference type="Proteomes" id="UP000260680">
    <property type="component" value="Unassembled WGS sequence"/>
</dbReference>
<dbReference type="Gene3D" id="2.60.120.200">
    <property type="match status" value="1"/>
</dbReference>
<gene>
    <name evidence="3" type="ORF">DS742_05105</name>
</gene>
<evidence type="ECO:0000313" key="4">
    <source>
        <dbReference type="Proteomes" id="UP000260680"/>
    </source>
</evidence>
<dbReference type="OrthoDB" id="2068062at2"/>
<evidence type="ECO:0000259" key="2">
    <source>
        <dbReference type="PROSITE" id="PS50853"/>
    </source>
</evidence>
<feature type="chain" id="PRO_5017580113" description="Fibronectin type-III domain-containing protein" evidence="1">
    <location>
        <begin position="30"/>
        <end position="441"/>
    </location>
</feature>